<evidence type="ECO:0000256" key="2">
    <source>
        <dbReference type="ARBA" id="ARBA00022630"/>
    </source>
</evidence>
<gene>
    <name evidence="10" type="ORF">SAMN05216466_13342</name>
</gene>
<dbReference type="CDD" id="cd02135">
    <property type="entry name" value="YdjA-like"/>
    <property type="match status" value="1"/>
</dbReference>
<keyword evidence="6 7" id="KW-0520">NAD</keyword>
<dbReference type="PANTHER" id="PTHR43821">
    <property type="entry name" value="NAD(P)H NITROREDUCTASE YDJA-RELATED"/>
    <property type="match status" value="1"/>
</dbReference>
<protein>
    <recommendedName>
        <fullName evidence="7">Putative NAD(P)H nitroreductase</fullName>
        <ecNumber evidence="7">1.-.-.-</ecNumber>
    </recommendedName>
</protein>
<dbReference type="Pfam" id="PF00881">
    <property type="entry name" value="Nitroreductase"/>
    <property type="match status" value="1"/>
</dbReference>
<accession>A0A1G8N7M0</accession>
<dbReference type="InterPro" id="IPR052530">
    <property type="entry name" value="NAD(P)H_nitroreductase"/>
</dbReference>
<dbReference type="EC" id="1.-.-.-" evidence="7"/>
<sequence length="222" mass="23938">MNSPLALEPLEREPLEHTAAVDPHERAEIALQALLSRQSHWPLMNPGPDDQQLATIFDAALRAPDHGRLQPWRFMIVRGAAREALGEVLVDLACARSPGDPRSAHAHRARKAQAAPVIIALSAAIDAESTVPEIEQLLAVGAAAMNMLNAIHVLGYGGFWATGVDSYDPAMHAALGFEASERLLGFLFVGTPQPNQRPVARPEHTAFVREWTGPAPKLTPAN</sequence>
<keyword evidence="2 7" id="KW-0285">Flavoprotein</keyword>
<feature type="binding site" description="in other chain" evidence="8">
    <location>
        <begin position="37"/>
        <end position="39"/>
    </location>
    <ligand>
        <name>FMN</name>
        <dbReference type="ChEBI" id="CHEBI:58210"/>
        <note>ligand shared between dimeric partners</note>
    </ligand>
</feature>
<feature type="domain" description="Nitroreductase" evidence="9">
    <location>
        <begin position="43"/>
        <end position="190"/>
    </location>
</feature>
<keyword evidence="3 7" id="KW-0288">FMN</keyword>
<dbReference type="InterPro" id="IPR000415">
    <property type="entry name" value="Nitroreductase-like"/>
</dbReference>
<feature type="binding site" evidence="8">
    <location>
        <position position="66"/>
    </location>
    <ligand>
        <name>FMN</name>
        <dbReference type="ChEBI" id="CHEBI:58210"/>
        <note>ligand shared between dimeric partners</note>
    </ligand>
</feature>
<keyword evidence="5 7" id="KW-0560">Oxidoreductase</keyword>
<evidence type="ECO:0000256" key="7">
    <source>
        <dbReference type="PIRNR" id="PIRNR000232"/>
    </source>
</evidence>
<name>A0A1G8N7M0_9BURK</name>
<organism evidence="10 11">
    <name type="scientific">Paraburkholderia phenazinium</name>
    <dbReference type="NCBI Taxonomy" id="60549"/>
    <lineage>
        <taxon>Bacteria</taxon>
        <taxon>Pseudomonadati</taxon>
        <taxon>Pseudomonadota</taxon>
        <taxon>Betaproteobacteria</taxon>
        <taxon>Burkholderiales</taxon>
        <taxon>Burkholderiaceae</taxon>
        <taxon>Paraburkholderia</taxon>
    </lineage>
</organism>
<dbReference type="SUPFAM" id="SSF55469">
    <property type="entry name" value="FMN-dependent nitroreductase-like"/>
    <property type="match status" value="1"/>
</dbReference>
<feature type="binding site" description="in other chain" evidence="8">
    <location>
        <begin position="160"/>
        <end position="162"/>
    </location>
    <ligand>
        <name>FMN</name>
        <dbReference type="ChEBI" id="CHEBI:58210"/>
        <note>ligand shared between dimeric partners</note>
    </ligand>
</feature>
<evidence type="ECO:0000313" key="10">
    <source>
        <dbReference type="EMBL" id="SDI76027.1"/>
    </source>
</evidence>
<dbReference type="InterPro" id="IPR026021">
    <property type="entry name" value="YdjA-like"/>
</dbReference>
<dbReference type="PIRSF" id="PIRSF000232">
    <property type="entry name" value="YdjA"/>
    <property type="match status" value="1"/>
</dbReference>
<dbReference type="Proteomes" id="UP000199706">
    <property type="component" value="Unassembled WGS sequence"/>
</dbReference>
<dbReference type="Gene3D" id="3.40.109.10">
    <property type="entry name" value="NADH Oxidase"/>
    <property type="match status" value="1"/>
</dbReference>
<dbReference type="AlphaFoldDB" id="A0A1G8N7M0"/>
<evidence type="ECO:0000259" key="9">
    <source>
        <dbReference type="Pfam" id="PF00881"/>
    </source>
</evidence>
<dbReference type="OrthoDB" id="9804207at2"/>
<evidence type="ECO:0000313" key="11">
    <source>
        <dbReference type="Proteomes" id="UP000199706"/>
    </source>
</evidence>
<keyword evidence="4 7" id="KW-0521">NADP</keyword>
<evidence type="ECO:0000256" key="4">
    <source>
        <dbReference type="ARBA" id="ARBA00022857"/>
    </source>
</evidence>
<evidence type="ECO:0000256" key="3">
    <source>
        <dbReference type="ARBA" id="ARBA00022643"/>
    </source>
</evidence>
<dbReference type="EMBL" id="FNCJ01000033">
    <property type="protein sequence ID" value="SDI76027.1"/>
    <property type="molecule type" value="Genomic_DNA"/>
</dbReference>
<dbReference type="InterPro" id="IPR029479">
    <property type="entry name" value="Nitroreductase"/>
</dbReference>
<dbReference type="PANTHER" id="PTHR43821:SF1">
    <property type="entry name" value="NAD(P)H NITROREDUCTASE YDJA-RELATED"/>
    <property type="match status" value="1"/>
</dbReference>
<evidence type="ECO:0000256" key="5">
    <source>
        <dbReference type="ARBA" id="ARBA00023002"/>
    </source>
</evidence>
<dbReference type="RefSeq" id="WP_090695757.1">
    <property type="nucleotide sequence ID" value="NZ_CADERL010000015.1"/>
</dbReference>
<evidence type="ECO:0000256" key="1">
    <source>
        <dbReference type="ARBA" id="ARBA00007118"/>
    </source>
</evidence>
<feature type="binding site" evidence="8">
    <location>
        <position position="62"/>
    </location>
    <ligand>
        <name>FMN</name>
        <dbReference type="ChEBI" id="CHEBI:58210"/>
        <note>ligand shared between dimeric partners</note>
    </ligand>
</feature>
<reference evidence="10 11" key="1">
    <citation type="submission" date="2016-10" db="EMBL/GenBank/DDBJ databases">
        <authorList>
            <person name="de Groot N.N."/>
        </authorList>
    </citation>
    <scope>NUCLEOTIDE SEQUENCE [LARGE SCALE GENOMIC DNA]</scope>
    <source>
        <strain evidence="10 11">LMG 2247</strain>
    </source>
</reference>
<evidence type="ECO:0000256" key="6">
    <source>
        <dbReference type="ARBA" id="ARBA00023027"/>
    </source>
</evidence>
<comment type="similarity">
    <text evidence="1 7">Belongs to the nitroreductase family.</text>
</comment>
<comment type="cofactor">
    <cofactor evidence="8">
        <name>FMN</name>
        <dbReference type="ChEBI" id="CHEBI:58210"/>
    </cofactor>
    <text evidence="8">Binds 1 FMN per subunit.</text>
</comment>
<evidence type="ECO:0000256" key="8">
    <source>
        <dbReference type="PIRSR" id="PIRSR000232-1"/>
    </source>
</evidence>
<proteinExistence type="inferred from homology"/>
<dbReference type="GO" id="GO:0016491">
    <property type="term" value="F:oxidoreductase activity"/>
    <property type="evidence" value="ECO:0007669"/>
    <property type="project" value="UniProtKB-UniRule"/>
</dbReference>